<evidence type="ECO:0000313" key="1">
    <source>
        <dbReference type="EMBL" id="QIZ77199.1"/>
    </source>
</evidence>
<proteinExistence type="predicted"/>
<accession>A0A6H1UEZ1</accession>
<dbReference type="Gene3D" id="1.20.1270.340">
    <property type="match status" value="1"/>
</dbReference>
<evidence type="ECO:0000313" key="2">
    <source>
        <dbReference type="Proteomes" id="UP000501602"/>
    </source>
</evidence>
<keyword evidence="2" id="KW-1185">Reference proteome</keyword>
<dbReference type="Proteomes" id="UP000501602">
    <property type="component" value="Chromosome"/>
</dbReference>
<gene>
    <name evidence="1" type="ORF">HER31_10110</name>
</gene>
<dbReference type="RefSeq" id="WP_168660460.1">
    <property type="nucleotide sequence ID" value="NZ_CP051180.1"/>
</dbReference>
<name>A0A6H1UEZ1_9GAMM</name>
<organism evidence="1 2">
    <name type="scientific">Ferrimonas lipolytica</name>
    <dbReference type="NCBI Taxonomy" id="2724191"/>
    <lineage>
        <taxon>Bacteria</taxon>
        <taxon>Pseudomonadati</taxon>
        <taxon>Pseudomonadota</taxon>
        <taxon>Gammaproteobacteria</taxon>
        <taxon>Alteromonadales</taxon>
        <taxon>Ferrimonadaceae</taxon>
        <taxon>Ferrimonas</taxon>
    </lineage>
</organism>
<dbReference type="InterPro" id="IPR038338">
    <property type="entry name" value="PriC_sf"/>
</dbReference>
<dbReference type="KEGG" id="fes:HER31_10110"/>
<reference evidence="1 2" key="1">
    <citation type="submission" date="2020-04" db="EMBL/GenBank/DDBJ databases">
        <title>Ferrimonas sp. S7 isolated from sea water.</title>
        <authorList>
            <person name="Bae S.S."/>
            <person name="Baek K."/>
        </authorList>
    </citation>
    <scope>NUCLEOTIDE SEQUENCE [LARGE SCALE GENOMIC DNA]</scope>
    <source>
        <strain evidence="1 2">S7</strain>
    </source>
</reference>
<dbReference type="Pfam" id="PF07445">
    <property type="entry name" value="PriC"/>
    <property type="match status" value="1"/>
</dbReference>
<dbReference type="InterPro" id="IPR010890">
    <property type="entry name" value="PriC"/>
</dbReference>
<dbReference type="AlphaFoldDB" id="A0A6H1UEZ1"/>
<sequence>MKLSQLDQLRAKLAELERHVYQHDAQLSDNDKKWLNNKNRFHDQLFEQQGATLAGCLAVMKKDLQQIEQMITINVKGDALDLACQRFGNRFQAVMQAIANTSTVKRGLQQTARRRSRSRNDSQYQWIARSVMNSSHQLYAELRKHQNWDGQLQQRILELEQNLDDHQGKDKIAHQNLILTTHQRLGKCRQAISYIEQRIAWLEKKSYD</sequence>
<protein>
    <submittedName>
        <fullName evidence="1">Prepilin peptidase</fullName>
    </submittedName>
</protein>
<dbReference type="EMBL" id="CP051180">
    <property type="protein sequence ID" value="QIZ77199.1"/>
    <property type="molecule type" value="Genomic_DNA"/>
</dbReference>